<sequence>MSFIPQPPSSALVTEPISMRVPDACRFTGISRSTLYLLISRGEIEIVKVGAATLVLTESLRELIERHRARGGKPGSDTYPPHKPI</sequence>
<dbReference type="Proteomes" id="UP000258016">
    <property type="component" value="Chromosome"/>
</dbReference>
<dbReference type="Pfam" id="PF12728">
    <property type="entry name" value="HTH_17"/>
    <property type="match status" value="1"/>
</dbReference>
<evidence type="ECO:0000259" key="1">
    <source>
        <dbReference type="Pfam" id="PF12728"/>
    </source>
</evidence>
<dbReference type="EMBL" id="CP020083">
    <property type="protein sequence ID" value="ASR53243.1"/>
    <property type="molecule type" value="Genomic_DNA"/>
</dbReference>
<accession>A0ABN5BAL8</accession>
<organism evidence="2 3">
    <name type="scientific">Blastomonas fulva</name>
    <dbReference type="NCBI Taxonomy" id="1550728"/>
    <lineage>
        <taxon>Bacteria</taxon>
        <taxon>Pseudomonadati</taxon>
        <taxon>Pseudomonadota</taxon>
        <taxon>Alphaproteobacteria</taxon>
        <taxon>Sphingomonadales</taxon>
        <taxon>Sphingomonadaceae</taxon>
        <taxon>Blastomonas</taxon>
    </lineage>
</organism>
<name>A0ABN5BAL8_9SPHN</name>
<evidence type="ECO:0000313" key="3">
    <source>
        <dbReference type="Proteomes" id="UP000258016"/>
    </source>
</evidence>
<dbReference type="InterPro" id="IPR041657">
    <property type="entry name" value="HTH_17"/>
</dbReference>
<feature type="domain" description="Helix-turn-helix" evidence="1">
    <location>
        <begin position="19"/>
        <end position="68"/>
    </location>
</feature>
<reference evidence="2 3" key="1">
    <citation type="submission" date="2017-03" db="EMBL/GenBank/DDBJ databases">
        <title>Complete genome sequence of Blastomonas fulva degrading microcsystin LR.</title>
        <authorList>
            <person name="Lee H.-g."/>
            <person name="Jin L."/>
            <person name="oh H.-M."/>
        </authorList>
    </citation>
    <scope>NUCLEOTIDE SEQUENCE [LARGE SCALE GENOMIC DNA]</scope>
    <source>
        <strain evidence="2 3">T2</strain>
    </source>
</reference>
<evidence type="ECO:0000313" key="2">
    <source>
        <dbReference type="EMBL" id="ASR53243.1"/>
    </source>
</evidence>
<keyword evidence="3" id="KW-1185">Reference proteome</keyword>
<proteinExistence type="predicted"/>
<protein>
    <recommendedName>
        <fullName evidence="1">Helix-turn-helix domain-containing protein</fullName>
    </recommendedName>
</protein>
<gene>
    <name evidence="2" type="ORF">B5J99_00865</name>
</gene>